<dbReference type="EMBL" id="PKMF04000007">
    <property type="protein sequence ID" value="KAK7860315.1"/>
    <property type="molecule type" value="Genomic_DNA"/>
</dbReference>
<evidence type="ECO:0000313" key="1">
    <source>
        <dbReference type="EMBL" id="KAK7860315.1"/>
    </source>
</evidence>
<protein>
    <submittedName>
        <fullName evidence="1">Uncharacterized protein</fullName>
    </submittedName>
</protein>
<gene>
    <name evidence="1" type="ORF">CFP56_039639</name>
</gene>
<organism evidence="1">
    <name type="scientific">Quercus suber</name>
    <name type="common">Cork oak</name>
    <dbReference type="NCBI Taxonomy" id="58331"/>
    <lineage>
        <taxon>Eukaryota</taxon>
        <taxon>Viridiplantae</taxon>
        <taxon>Streptophyta</taxon>
        <taxon>Embryophyta</taxon>
        <taxon>Tracheophyta</taxon>
        <taxon>Spermatophyta</taxon>
        <taxon>Magnoliopsida</taxon>
        <taxon>eudicotyledons</taxon>
        <taxon>Gunneridae</taxon>
        <taxon>Pentapetalae</taxon>
        <taxon>rosids</taxon>
        <taxon>fabids</taxon>
        <taxon>Fagales</taxon>
        <taxon>Fagaceae</taxon>
        <taxon>Quercus</taxon>
    </lineage>
</organism>
<name>A0AAW0M9P0_QUESU</name>
<dbReference type="AlphaFoldDB" id="A0AAW0M9P0"/>
<reference evidence="1" key="2">
    <citation type="journal article" date="2018" name="Sci. Data">
        <title>The draft genome sequence of cork oak.</title>
        <authorList>
            <person name="Ramos A.M."/>
            <person name="Usie A."/>
            <person name="Barbosa P."/>
            <person name="Barros P.M."/>
            <person name="Capote T."/>
            <person name="Chaves I."/>
            <person name="Simoes F."/>
            <person name="Abreu I."/>
            <person name="Carrasquinho I."/>
            <person name="Faro C."/>
            <person name="Guimaraes J.B."/>
            <person name="Mendonca D."/>
            <person name="Nobrega F."/>
            <person name="Rodrigues L."/>
            <person name="Saibo N.J.M."/>
            <person name="Varela M.C."/>
            <person name="Egas C."/>
            <person name="Matos J."/>
            <person name="Miguel C.M."/>
            <person name="Oliveira M.M."/>
            <person name="Ricardo C.P."/>
            <person name="Goncalves S."/>
        </authorList>
    </citation>
    <scope>NUCLEOTIDE SEQUENCE [LARGE SCALE GENOMIC DNA]</scope>
    <source>
        <strain evidence="1">HL8</strain>
    </source>
</reference>
<reference evidence="1" key="3">
    <citation type="submission" date="2023-07" db="EMBL/GenBank/DDBJ databases">
        <title>An improved reference 1 genome and first organelle genomes of Quercus suber.</title>
        <authorList>
            <consortium name="Genosuber Consortium"/>
            <person name="Usie A."/>
            <person name="Serra O."/>
            <person name="Barros P."/>
        </authorList>
    </citation>
    <scope>NUCLEOTIDE SEQUENCE</scope>
    <source>
        <strain evidence="1">HL8</strain>
        <tissue evidence="1">Leaves</tissue>
    </source>
</reference>
<accession>A0AAW0M9P0</accession>
<reference evidence="1" key="1">
    <citation type="submission" date="2017-12" db="EMBL/GenBank/DDBJ databases">
        <authorList>
            <person name="Barbosa P."/>
            <person name="Usie A."/>
            <person name="Ramos A.M."/>
        </authorList>
    </citation>
    <scope>NUCLEOTIDE SEQUENCE</scope>
    <source>
        <strain evidence="1">HL8</strain>
        <tissue evidence="1">Leaves</tissue>
    </source>
</reference>
<comment type="caution">
    <text evidence="1">The sequence shown here is derived from an EMBL/GenBank/DDBJ whole genome shotgun (WGS) entry which is preliminary data.</text>
</comment>
<proteinExistence type="predicted"/>
<sequence>MTNDDFEMFLFLRLALNGQGSGHQCLYTSSDLTCESLYPQLEISFTLTPVQGPCLCVLGKRPNFFCHYHPIHQQRNKQALASYANPRNLCIDSDLSIDHLCKDSKIKVRTAVKQELEAGPLPISPVSNLPHTSGSSHSQTDIAEIVPVLDTVYSSLPLRRSQRVHKPPTYLKSYKCSSVNFYGKSGDAQIYSMKKGGDLPRQRANVKPMMLHMDVRMEIWDLNF</sequence>